<keyword evidence="4" id="KW-1185">Reference proteome</keyword>
<dbReference type="EMBL" id="SLXP01000002">
    <property type="protein sequence ID" value="TCP43336.1"/>
    <property type="molecule type" value="Genomic_DNA"/>
</dbReference>
<dbReference type="RefSeq" id="WP_132461169.1">
    <property type="nucleotide sequence ID" value="NZ_SLXP01000002.1"/>
</dbReference>
<name>A0A4V2SRK6_9RHOB</name>
<dbReference type="InterPro" id="IPR036188">
    <property type="entry name" value="FAD/NAD-bd_sf"/>
</dbReference>
<keyword evidence="1" id="KW-0732">Signal</keyword>
<dbReference type="PANTHER" id="PTHR43755:SF1">
    <property type="entry name" value="FAD-DEPENDENT PYRIDINE NUCLEOTIDE-DISULPHIDE OXIDOREDUCTASE"/>
    <property type="match status" value="1"/>
</dbReference>
<accession>A0A4V2SRK6</accession>
<dbReference type="PRINTS" id="PR00368">
    <property type="entry name" value="FADPNR"/>
</dbReference>
<dbReference type="InterPro" id="IPR052541">
    <property type="entry name" value="SQRD"/>
</dbReference>
<dbReference type="PROSITE" id="PS51318">
    <property type="entry name" value="TAT"/>
    <property type="match status" value="1"/>
</dbReference>
<evidence type="ECO:0000313" key="4">
    <source>
        <dbReference type="Proteomes" id="UP000294835"/>
    </source>
</evidence>
<dbReference type="PANTHER" id="PTHR43755">
    <property type="match status" value="1"/>
</dbReference>
<feature type="domain" description="FAD/NAD(P)-binding" evidence="2">
    <location>
        <begin position="34"/>
        <end position="142"/>
    </location>
</feature>
<dbReference type="GO" id="GO:0016491">
    <property type="term" value="F:oxidoreductase activity"/>
    <property type="evidence" value="ECO:0007669"/>
    <property type="project" value="InterPro"/>
</dbReference>
<organism evidence="3 4">
    <name type="scientific">Rhodovulum marinum</name>
    <dbReference type="NCBI Taxonomy" id="320662"/>
    <lineage>
        <taxon>Bacteria</taxon>
        <taxon>Pseudomonadati</taxon>
        <taxon>Pseudomonadota</taxon>
        <taxon>Alphaproteobacteria</taxon>
        <taxon>Rhodobacterales</taxon>
        <taxon>Paracoccaceae</taxon>
        <taxon>Rhodovulum</taxon>
    </lineage>
</organism>
<feature type="signal peptide" evidence="1">
    <location>
        <begin position="1"/>
        <end position="31"/>
    </location>
</feature>
<dbReference type="SUPFAM" id="SSF51905">
    <property type="entry name" value="FAD/NAD(P)-binding domain"/>
    <property type="match status" value="1"/>
</dbReference>
<proteinExistence type="predicted"/>
<feature type="chain" id="PRO_5020783572" evidence="1">
    <location>
        <begin position="32"/>
        <end position="329"/>
    </location>
</feature>
<comment type="caution">
    <text evidence="3">The sequence shown here is derived from an EMBL/GenBank/DDBJ whole genome shotgun (WGS) entry which is preliminary data.</text>
</comment>
<protein>
    <submittedName>
        <fullName evidence="3">Pyridine nucleotide-disulfide oxidoreductase</fullName>
    </submittedName>
</protein>
<evidence type="ECO:0000313" key="3">
    <source>
        <dbReference type="EMBL" id="TCP43336.1"/>
    </source>
</evidence>
<reference evidence="3 4" key="1">
    <citation type="submission" date="2019-03" db="EMBL/GenBank/DDBJ databases">
        <title>Genomic Encyclopedia of Type Strains, Phase IV (KMG-IV): sequencing the most valuable type-strain genomes for metagenomic binning, comparative biology and taxonomic classification.</title>
        <authorList>
            <person name="Goeker M."/>
        </authorList>
    </citation>
    <scope>NUCLEOTIDE SEQUENCE [LARGE SCALE GENOMIC DNA]</scope>
    <source>
        <strain evidence="3 4">DSM 18063</strain>
    </source>
</reference>
<dbReference type="Pfam" id="PF07992">
    <property type="entry name" value="Pyr_redox_2"/>
    <property type="match status" value="1"/>
</dbReference>
<sequence>MQNPNRRRFLGTLAAGAALAGGAGLATRALAAPQAVVVGGGPAGAAAALALRDMRPDAPVLLIERDPRRLGRSAGAFDRPAAGPDLAALRRAGVQVVLDDVVGLDWRAARLELFSGRRLAFDALMLAPGTAPLDEPIPGLDAVARHRWPAAWGSAREGQRLAAQLAALPEKAHVVLRLPSPLSHPQAALDRALRLAALLTRTRPAARLTVLEAGATPGLADRFRAVAAPGMTWLTGPEGGAVLSVDAPAGTLETGAGRLRADVVNFVGLQGAGAIARVAGLADASGWCPVDAAGRSLHRSETLILGDARKGATRQVAAALASARDAARA</sequence>
<dbReference type="Proteomes" id="UP000294835">
    <property type="component" value="Unassembled WGS sequence"/>
</dbReference>
<dbReference type="InterPro" id="IPR006311">
    <property type="entry name" value="TAT_signal"/>
</dbReference>
<evidence type="ECO:0000259" key="2">
    <source>
        <dbReference type="Pfam" id="PF07992"/>
    </source>
</evidence>
<evidence type="ECO:0000256" key="1">
    <source>
        <dbReference type="SAM" id="SignalP"/>
    </source>
</evidence>
<gene>
    <name evidence="3" type="ORF">EV662_102534</name>
</gene>
<dbReference type="AlphaFoldDB" id="A0A4V2SRK6"/>
<dbReference type="Gene3D" id="3.50.50.60">
    <property type="entry name" value="FAD/NAD(P)-binding domain"/>
    <property type="match status" value="2"/>
</dbReference>
<dbReference type="OrthoDB" id="9802771at2"/>
<dbReference type="InterPro" id="IPR023753">
    <property type="entry name" value="FAD/NAD-binding_dom"/>
</dbReference>